<keyword evidence="4" id="KW-1185">Reference proteome</keyword>
<dbReference type="PANTHER" id="PTHR33546">
    <property type="entry name" value="LARGE, MULTIFUNCTIONAL SECRETED PROTEIN-RELATED"/>
    <property type="match status" value="1"/>
</dbReference>
<dbReference type="InterPro" id="IPR035992">
    <property type="entry name" value="Ricin_B-like_lectins"/>
</dbReference>
<dbReference type="EMBL" id="PYBJ01000008">
    <property type="protein sequence ID" value="PSM42353.1"/>
    <property type="molecule type" value="Genomic_DNA"/>
</dbReference>
<evidence type="ECO:0000313" key="3">
    <source>
        <dbReference type="EMBL" id="PSM42353.1"/>
    </source>
</evidence>
<name>A0A2P8Q7X5_9ACTN</name>
<sequence>MDEFGESPYCVRRDGTRSHASRTPLSVSGATARTGSGGSSHSSICAPPCRERTGGHVYPRLLSGRLGRRLATTVITSLLALGLSAPAGSAAPTDRSADALPPQEPGVTLRVFDMQVPLEKLCELKPGQTPNVDKLMPVIDWSSDADFGFSANFVSQTIANLNVPTAGTYTFRLTTDDGSRLLVDDQLVISHDGLHGADPKDGNVVLTAGYHSIRIDHFEKDGGQQVTLAWKPPSATAFTVVPNSVLSTDADVVRVTAPGRKECELAGDSPGDGLPLTGVHPNYTLTNLRPSGFEPQVSAMDWLPDGRLAVATWGGSENTTGEVYLLSNVTGNTGPDKVTYKKVASGLKEPMGIKYVDGKLYVSQKHELTELNDTNGDEVTDTYRRVATWPYGGNFHEFAFGLLYKDGFFYLNLSVSINYGGATTNPQPAPNRGTTIKVNKATGAVSYIAGGLRTPNGIGWGPEGDIFVTDNQGGWLPSSKLVQVKQDRFFNHYTNPAGPFDSKNVTKPVLWLPQNEIANSPSTPLQLNDGPFAGQMLFGDVTYGGIQRGYLEKVNDEYQGAVFRLTQGLEVGVNRISVGPDGALYIGGLGADGNWGQEGKLKFGLQKLTPSGTSAFDIRQMRAVNGGFALEYTQPISNETAAGLAARYKVKQWRYVPRVDYGGPKVDEETLTVQSATVSSDRKTVTLAIPGLKPNRVVHVRSARPFSSADGKQLWSTEAWYTLNQLPGTPSRTGEVKGLSKCLDVDNANTADGTKVQLWTCNSTAAQEWSLLGTGAVRALGKCLDIANSGTTDGTKVQLYTCNGTAAQVWQPQTNGTLRNPQSGKCLDVTGGASADGTAVHLWTCGSQQSQKWVLP</sequence>
<evidence type="ECO:0000256" key="1">
    <source>
        <dbReference type="SAM" id="MobiDB-lite"/>
    </source>
</evidence>
<protein>
    <recommendedName>
        <fullName evidence="2">PA14 domain-containing protein</fullName>
    </recommendedName>
</protein>
<dbReference type="SUPFAM" id="SSF50952">
    <property type="entry name" value="Soluble quinoprotein glucose dehydrogenase"/>
    <property type="match status" value="1"/>
</dbReference>
<reference evidence="3 4" key="1">
    <citation type="submission" date="2018-03" db="EMBL/GenBank/DDBJ databases">
        <title>Streptomyces dioscori sp. nov., a novel endophytic actinobacterium isolated from bulbil of Dioscorea bulbifera L.</title>
        <authorList>
            <person name="Zhikuan W."/>
        </authorList>
    </citation>
    <scope>NUCLEOTIDE SEQUENCE [LARGE SCALE GENOMIC DNA]</scope>
    <source>
        <strain evidence="3 4">A217</strain>
    </source>
</reference>
<dbReference type="PANTHER" id="PTHR33546:SF1">
    <property type="entry name" value="LARGE, MULTIFUNCTIONAL SECRETED PROTEIN"/>
    <property type="match status" value="1"/>
</dbReference>
<dbReference type="InterPro" id="IPR037524">
    <property type="entry name" value="PA14/GLEYA"/>
</dbReference>
<dbReference type="InterPro" id="IPR000772">
    <property type="entry name" value="Ricin_B_lectin"/>
</dbReference>
<dbReference type="PROSITE" id="PS51820">
    <property type="entry name" value="PA14"/>
    <property type="match status" value="1"/>
</dbReference>
<dbReference type="AlphaFoldDB" id="A0A2P8Q7X5"/>
<dbReference type="SUPFAM" id="SSF50370">
    <property type="entry name" value="Ricin B-like lectins"/>
    <property type="match status" value="1"/>
</dbReference>
<evidence type="ECO:0000259" key="2">
    <source>
        <dbReference type="PROSITE" id="PS51820"/>
    </source>
</evidence>
<dbReference type="Gene3D" id="3.90.182.10">
    <property type="entry name" value="Toxin - Anthrax Protective Antigen,domain 1"/>
    <property type="match status" value="1"/>
</dbReference>
<feature type="compositionally biased region" description="Low complexity" evidence="1">
    <location>
        <begin position="26"/>
        <end position="43"/>
    </location>
</feature>
<comment type="caution">
    <text evidence="3">The sequence shown here is derived from an EMBL/GenBank/DDBJ whole genome shotgun (WGS) entry which is preliminary data.</text>
</comment>
<feature type="region of interest" description="Disordered" evidence="1">
    <location>
        <begin position="1"/>
        <end position="46"/>
    </location>
</feature>
<proteinExistence type="predicted"/>
<dbReference type="InterPro" id="IPR011658">
    <property type="entry name" value="PA14_dom"/>
</dbReference>
<dbReference type="PROSITE" id="PS50231">
    <property type="entry name" value="RICIN_B_LECTIN"/>
    <property type="match status" value="1"/>
</dbReference>
<accession>A0A2P8Q7X5</accession>
<dbReference type="InterPro" id="IPR055557">
    <property type="entry name" value="DUF7133"/>
</dbReference>
<dbReference type="SUPFAM" id="SSF56988">
    <property type="entry name" value="Anthrax protective antigen"/>
    <property type="match status" value="1"/>
</dbReference>
<evidence type="ECO:0000313" key="4">
    <source>
        <dbReference type="Proteomes" id="UP000240429"/>
    </source>
</evidence>
<dbReference type="OrthoDB" id="176168at2"/>
<organism evidence="3 4">
    <name type="scientific">Streptomyces dioscori</name>
    <dbReference type="NCBI Taxonomy" id="2109333"/>
    <lineage>
        <taxon>Bacteria</taxon>
        <taxon>Bacillati</taxon>
        <taxon>Actinomycetota</taxon>
        <taxon>Actinomycetes</taxon>
        <taxon>Kitasatosporales</taxon>
        <taxon>Streptomycetaceae</taxon>
        <taxon>Streptomyces</taxon>
        <taxon>Streptomyces aurantiacus group</taxon>
    </lineage>
</organism>
<dbReference type="SMART" id="SM00458">
    <property type="entry name" value="RICIN"/>
    <property type="match status" value="1"/>
</dbReference>
<feature type="domain" description="PA14" evidence="2">
    <location>
        <begin position="102"/>
        <end position="245"/>
    </location>
</feature>
<dbReference type="InterPro" id="IPR011042">
    <property type="entry name" value="6-blade_b-propeller_TolB-like"/>
</dbReference>
<dbReference type="Pfam" id="PF23500">
    <property type="entry name" value="DUF7133"/>
    <property type="match status" value="1"/>
</dbReference>
<dbReference type="Proteomes" id="UP000240429">
    <property type="component" value="Unassembled WGS sequence"/>
</dbReference>
<dbReference type="CDD" id="cd23451">
    <property type="entry name" value="beta-trefoil_Ricin_laminarinase"/>
    <property type="match status" value="1"/>
</dbReference>
<dbReference type="Gene3D" id="2.120.10.30">
    <property type="entry name" value="TolB, C-terminal domain"/>
    <property type="match status" value="1"/>
</dbReference>
<gene>
    <name evidence="3" type="ORF">C6Y14_14025</name>
</gene>
<dbReference type="SMART" id="SM00758">
    <property type="entry name" value="PA14"/>
    <property type="match status" value="1"/>
</dbReference>
<dbReference type="Pfam" id="PF00652">
    <property type="entry name" value="Ricin_B_lectin"/>
    <property type="match status" value="1"/>
</dbReference>
<dbReference type="Pfam" id="PF07691">
    <property type="entry name" value="PA14"/>
    <property type="match status" value="1"/>
</dbReference>
<dbReference type="InterPro" id="IPR011041">
    <property type="entry name" value="Quinoprot_gluc/sorb_DH_b-prop"/>
</dbReference>
<dbReference type="Gene3D" id="2.80.10.50">
    <property type="match status" value="1"/>
</dbReference>